<reference evidence="1" key="1">
    <citation type="submission" date="2017-05" db="UniProtKB">
        <authorList>
            <consortium name="EnsemblMetazoa"/>
        </authorList>
    </citation>
    <scope>IDENTIFICATION</scope>
</reference>
<name>A0A1X7TFH3_AMPQE</name>
<dbReference type="AlphaFoldDB" id="A0A1X7TFH3"/>
<proteinExistence type="predicted"/>
<accession>A0A1X7TFH3</accession>
<dbReference type="InParanoid" id="A0A1X7TFH3"/>
<evidence type="ECO:0000313" key="1">
    <source>
        <dbReference type="EnsemblMetazoa" id="Aqu2.1.13392_001"/>
    </source>
</evidence>
<dbReference type="InterPro" id="IPR027417">
    <property type="entry name" value="P-loop_NTPase"/>
</dbReference>
<protein>
    <submittedName>
        <fullName evidence="1">Uncharacterized protein</fullName>
    </submittedName>
</protein>
<dbReference type="Gene3D" id="3.40.50.300">
    <property type="entry name" value="P-loop containing nucleotide triphosphate hydrolases"/>
    <property type="match status" value="1"/>
</dbReference>
<sequence>MGVDIFGILQIKHWSRPSNIELYIEEKTRAVRDGQLSNVKLFYSGTDLSQTFVEERIKSYCNSTQACRREVLLKDLGLA</sequence>
<dbReference type="EnsemblMetazoa" id="Aqu2.1.13392_001">
    <property type="protein sequence ID" value="Aqu2.1.13392_001"/>
    <property type="gene ID" value="Aqu2.1.13392"/>
</dbReference>
<organism evidence="1">
    <name type="scientific">Amphimedon queenslandica</name>
    <name type="common">Sponge</name>
    <dbReference type="NCBI Taxonomy" id="400682"/>
    <lineage>
        <taxon>Eukaryota</taxon>
        <taxon>Metazoa</taxon>
        <taxon>Porifera</taxon>
        <taxon>Demospongiae</taxon>
        <taxon>Heteroscleromorpha</taxon>
        <taxon>Haplosclerida</taxon>
        <taxon>Niphatidae</taxon>
        <taxon>Amphimedon</taxon>
    </lineage>
</organism>